<dbReference type="PANTHER" id="PTHR48081:SF6">
    <property type="entry name" value="PEPTIDASE S9 PROLYL OLIGOPEPTIDASE CATALYTIC DOMAIN-CONTAINING PROTEIN"/>
    <property type="match status" value="1"/>
</dbReference>
<dbReference type="RefSeq" id="WP_303307433.1">
    <property type="nucleotide sequence ID" value="NZ_JAODOP010000004.1"/>
</dbReference>
<protein>
    <submittedName>
        <fullName evidence="4">Alpha/beta hydrolase</fullName>
    </submittedName>
</protein>
<feature type="domain" description="BD-FAE-like" evidence="3">
    <location>
        <begin position="70"/>
        <end position="192"/>
    </location>
</feature>
<evidence type="ECO:0000256" key="1">
    <source>
        <dbReference type="ARBA" id="ARBA00022801"/>
    </source>
</evidence>
<dbReference type="InterPro" id="IPR050300">
    <property type="entry name" value="GDXG_lipolytic_enzyme"/>
</dbReference>
<comment type="caution">
    <text evidence="4">The sequence shown here is derived from an EMBL/GenBank/DDBJ whole genome shotgun (WGS) entry which is preliminary data.</text>
</comment>
<keyword evidence="1 4" id="KW-0378">Hydrolase</keyword>
<accession>A0ABU7XZC2</accession>
<keyword evidence="5" id="KW-1185">Reference proteome</keyword>
<name>A0ABU7XZC2_9FLAO</name>
<dbReference type="GO" id="GO:0016787">
    <property type="term" value="F:hydrolase activity"/>
    <property type="evidence" value="ECO:0007669"/>
    <property type="project" value="UniProtKB-KW"/>
</dbReference>
<feature type="chain" id="PRO_5047377592" evidence="2">
    <location>
        <begin position="25"/>
        <end position="288"/>
    </location>
</feature>
<organism evidence="4 5">
    <name type="scientific">Flavivirga spongiicola</name>
    <dbReference type="NCBI Taxonomy" id="421621"/>
    <lineage>
        <taxon>Bacteria</taxon>
        <taxon>Pseudomonadati</taxon>
        <taxon>Bacteroidota</taxon>
        <taxon>Flavobacteriia</taxon>
        <taxon>Flavobacteriales</taxon>
        <taxon>Flavobacteriaceae</taxon>
        <taxon>Flavivirga</taxon>
    </lineage>
</organism>
<dbReference type="PANTHER" id="PTHR48081">
    <property type="entry name" value="AB HYDROLASE SUPERFAMILY PROTEIN C4A8.06C"/>
    <property type="match status" value="1"/>
</dbReference>
<feature type="signal peptide" evidence="2">
    <location>
        <begin position="1"/>
        <end position="24"/>
    </location>
</feature>
<sequence length="288" mass="31793">MNNRTIKFVNTFMLIFLFSLIASSQTNEIVYLWPDKVSGKNKIKHDAVQTPDTTGHVVRLTDVTNPTLTVFKPKDSISNGIGVIVCPGGGYKILAIDKEGYEVAEWLNTLGFTAFVLQYSVPDKREAALYDIQRAIRIIRGKAKTWHLSTNKIGVIGFSAGGSLTARASTLYSKNMYPNIDSFDNISSRPDFSLLIYPAYLDEGEDRTLTSELLVDNNTPPMFIFGTIDDPYGNSALVMARALRDAKASVELHVLPAGGHGYGLRSGNIAAETWPVLAEKWLRKIITD</sequence>
<keyword evidence="2" id="KW-0732">Signal</keyword>
<dbReference type="SUPFAM" id="SSF53474">
    <property type="entry name" value="alpha/beta-Hydrolases"/>
    <property type="match status" value="1"/>
</dbReference>
<dbReference type="EMBL" id="JAODOP010000004">
    <property type="protein sequence ID" value="MEF3835140.1"/>
    <property type="molecule type" value="Genomic_DNA"/>
</dbReference>
<reference evidence="4 5" key="1">
    <citation type="submission" date="2022-09" db="EMBL/GenBank/DDBJ databases">
        <title>Genome sequencing of Flavivirga sp. MEBiC05379.</title>
        <authorList>
            <person name="Oh H.-M."/>
            <person name="Kwon K.K."/>
            <person name="Park M.J."/>
            <person name="Yang S.-H."/>
        </authorList>
    </citation>
    <scope>NUCLEOTIDE SEQUENCE [LARGE SCALE GENOMIC DNA]</scope>
    <source>
        <strain evidence="4 5">MEBiC05379</strain>
    </source>
</reference>
<dbReference type="Pfam" id="PF20434">
    <property type="entry name" value="BD-FAE"/>
    <property type="match status" value="1"/>
</dbReference>
<proteinExistence type="predicted"/>
<gene>
    <name evidence="4" type="ORF">N1F79_18600</name>
</gene>
<dbReference type="InterPro" id="IPR049492">
    <property type="entry name" value="BD-FAE-like_dom"/>
</dbReference>
<dbReference type="Gene3D" id="3.40.50.1820">
    <property type="entry name" value="alpha/beta hydrolase"/>
    <property type="match status" value="1"/>
</dbReference>
<evidence type="ECO:0000259" key="3">
    <source>
        <dbReference type="Pfam" id="PF20434"/>
    </source>
</evidence>
<evidence type="ECO:0000313" key="5">
    <source>
        <dbReference type="Proteomes" id="UP001337305"/>
    </source>
</evidence>
<dbReference type="Proteomes" id="UP001337305">
    <property type="component" value="Unassembled WGS sequence"/>
</dbReference>
<evidence type="ECO:0000256" key="2">
    <source>
        <dbReference type="SAM" id="SignalP"/>
    </source>
</evidence>
<evidence type="ECO:0000313" key="4">
    <source>
        <dbReference type="EMBL" id="MEF3835140.1"/>
    </source>
</evidence>
<dbReference type="InterPro" id="IPR029058">
    <property type="entry name" value="AB_hydrolase_fold"/>
</dbReference>